<evidence type="ECO:0000256" key="1">
    <source>
        <dbReference type="SAM" id="MobiDB-lite"/>
    </source>
</evidence>
<proteinExistence type="predicted"/>
<evidence type="ECO:0000256" key="2">
    <source>
        <dbReference type="SAM" id="Phobius"/>
    </source>
</evidence>
<accession>X0W8A5</accession>
<feature type="region of interest" description="Disordered" evidence="1">
    <location>
        <begin position="52"/>
        <end position="73"/>
    </location>
</feature>
<feature type="transmembrane region" description="Helical" evidence="2">
    <location>
        <begin position="12"/>
        <end position="31"/>
    </location>
</feature>
<protein>
    <submittedName>
        <fullName evidence="3">Uncharacterized protein</fullName>
    </submittedName>
</protein>
<name>X0W8A5_9ZZZZ</name>
<dbReference type="EMBL" id="BARS01030915">
    <property type="protein sequence ID" value="GAG26845.1"/>
    <property type="molecule type" value="Genomic_DNA"/>
</dbReference>
<dbReference type="AlphaFoldDB" id="X0W8A5"/>
<keyword evidence="2" id="KW-0812">Transmembrane</keyword>
<keyword evidence="2" id="KW-1133">Transmembrane helix</keyword>
<gene>
    <name evidence="3" type="ORF">S01H1_48151</name>
</gene>
<reference evidence="3" key="1">
    <citation type="journal article" date="2014" name="Front. Microbiol.">
        <title>High frequency of phylogenetically diverse reductive dehalogenase-homologous genes in deep subseafloor sedimentary metagenomes.</title>
        <authorList>
            <person name="Kawai M."/>
            <person name="Futagami T."/>
            <person name="Toyoda A."/>
            <person name="Takaki Y."/>
            <person name="Nishi S."/>
            <person name="Hori S."/>
            <person name="Arai W."/>
            <person name="Tsubouchi T."/>
            <person name="Morono Y."/>
            <person name="Uchiyama I."/>
            <person name="Ito T."/>
            <person name="Fujiyama A."/>
            <person name="Inagaki F."/>
            <person name="Takami H."/>
        </authorList>
    </citation>
    <scope>NUCLEOTIDE SEQUENCE</scope>
    <source>
        <strain evidence="3">Expedition CK06-06</strain>
    </source>
</reference>
<organism evidence="3">
    <name type="scientific">marine sediment metagenome</name>
    <dbReference type="NCBI Taxonomy" id="412755"/>
    <lineage>
        <taxon>unclassified sequences</taxon>
        <taxon>metagenomes</taxon>
        <taxon>ecological metagenomes</taxon>
    </lineage>
</organism>
<sequence>FIGTITFGLGGWIWECLLIAFFVSSSLHSHYKLGEKVHLAEKFAKAGARDLGERTPGQRRFGGYLGHPIQPQA</sequence>
<feature type="non-terminal residue" evidence="3">
    <location>
        <position position="1"/>
    </location>
</feature>
<comment type="caution">
    <text evidence="3">The sequence shown here is derived from an EMBL/GenBank/DDBJ whole genome shotgun (WGS) entry which is preliminary data.</text>
</comment>
<keyword evidence="2" id="KW-0472">Membrane</keyword>
<evidence type="ECO:0000313" key="3">
    <source>
        <dbReference type="EMBL" id="GAG26845.1"/>
    </source>
</evidence>